<gene>
    <name evidence="2" type="ORF">CCMP2556_LOCUS6497</name>
</gene>
<name>A0ABP0IFY2_9DINO</name>
<protein>
    <submittedName>
        <fullName evidence="2">Uncharacterized protein</fullName>
    </submittedName>
</protein>
<dbReference type="SUPFAM" id="SSF52540">
    <property type="entry name" value="P-loop containing nucleoside triphosphate hydrolases"/>
    <property type="match status" value="1"/>
</dbReference>
<dbReference type="EMBL" id="CAXAMN010002825">
    <property type="protein sequence ID" value="CAK9001500.1"/>
    <property type="molecule type" value="Genomic_DNA"/>
</dbReference>
<keyword evidence="3" id="KW-1185">Reference proteome</keyword>
<dbReference type="Proteomes" id="UP001642484">
    <property type="component" value="Unassembled WGS sequence"/>
</dbReference>
<feature type="region of interest" description="Disordered" evidence="1">
    <location>
        <begin position="148"/>
        <end position="249"/>
    </location>
</feature>
<evidence type="ECO:0000313" key="2">
    <source>
        <dbReference type="EMBL" id="CAK9001500.1"/>
    </source>
</evidence>
<proteinExistence type="predicted"/>
<reference evidence="2 3" key="1">
    <citation type="submission" date="2024-02" db="EMBL/GenBank/DDBJ databases">
        <authorList>
            <person name="Chen Y."/>
            <person name="Shah S."/>
            <person name="Dougan E. K."/>
            <person name="Thang M."/>
            <person name="Chan C."/>
        </authorList>
    </citation>
    <scope>NUCLEOTIDE SEQUENCE [LARGE SCALE GENOMIC DNA]</scope>
</reference>
<evidence type="ECO:0000256" key="1">
    <source>
        <dbReference type="SAM" id="MobiDB-lite"/>
    </source>
</evidence>
<feature type="non-terminal residue" evidence="2">
    <location>
        <position position="249"/>
    </location>
</feature>
<evidence type="ECO:0000313" key="3">
    <source>
        <dbReference type="Proteomes" id="UP001642484"/>
    </source>
</evidence>
<accession>A0ABP0IFY2</accession>
<feature type="compositionally biased region" description="Acidic residues" evidence="1">
    <location>
        <begin position="209"/>
        <end position="225"/>
    </location>
</feature>
<organism evidence="2 3">
    <name type="scientific">Durusdinium trenchii</name>
    <dbReference type="NCBI Taxonomy" id="1381693"/>
    <lineage>
        <taxon>Eukaryota</taxon>
        <taxon>Sar</taxon>
        <taxon>Alveolata</taxon>
        <taxon>Dinophyceae</taxon>
        <taxon>Suessiales</taxon>
        <taxon>Symbiodiniaceae</taxon>
        <taxon>Durusdinium</taxon>
    </lineage>
</organism>
<comment type="caution">
    <text evidence="2">The sequence shown here is derived from an EMBL/GenBank/DDBJ whole genome shotgun (WGS) entry which is preliminary data.</text>
</comment>
<feature type="compositionally biased region" description="Polar residues" evidence="1">
    <location>
        <begin position="193"/>
        <end position="206"/>
    </location>
</feature>
<sequence>MENDTKTKSLIIQGTGGLGKTQLAKAILASLGKYFFVDAMDTIKHLFFVDGEALLCDDVSLGDYQIDQVKSILDISCDRAIRCRHEDGIVPAGTTRIFLTNHEKHVFFPPGFQLQQHQNAIERRMTWVEVKEVLFKTKEMSVLEAAKRQSAQSEISKPAAQGVRDQRAGSAKSEIPQSEIPKVAAAEVRDQQADSGSQHKASQPSPTEFYEEAFLPEDEDFEADIDAARGLWDCSDNDDHGGPGHAAQQ</sequence>
<dbReference type="Gene3D" id="3.40.50.300">
    <property type="entry name" value="P-loop containing nucleotide triphosphate hydrolases"/>
    <property type="match status" value="1"/>
</dbReference>
<dbReference type="InterPro" id="IPR027417">
    <property type="entry name" value="P-loop_NTPase"/>
</dbReference>